<dbReference type="GO" id="GO:0005615">
    <property type="term" value="C:extracellular space"/>
    <property type="evidence" value="ECO:0007669"/>
    <property type="project" value="UniProtKB-KW"/>
</dbReference>
<dbReference type="InParanoid" id="F6S720"/>
<dbReference type="InterPro" id="IPR010345">
    <property type="entry name" value="IL-17_fam"/>
</dbReference>
<dbReference type="InterPro" id="IPR029034">
    <property type="entry name" value="Cystine-knot_cytokine"/>
</dbReference>
<dbReference type="Pfam" id="PF06083">
    <property type="entry name" value="IL17"/>
    <property type="match status" value="1"/>
</dbReference>
<dbReference type="AlphaFoldDB" id="F6S720"/>
<comment type="similarity">
    <text evidence="2">Belongs to the IL-17 family.</text>
</comment>
<reference evidence="7" key="1">
    <citation type="journal article" date="2002" name="Science">
        <title>The draft genome of Ciona intestinalis: insights into chordate and vertebrate origins.</title>
        <authorList>
            <person name="Dehal P."/>
            <person name="Satou Y."/>
            <person name="Campbell R.K."/>
            <person name="Chapman J."/>
            <person name="Degnan B."/>
            <person name="De Tomaso A."/>
            <person name="Davidson B."/>
            <person name="Di Gregorio A."/>
            <person name="Gelpke M."/>
            <person name="Goodstein D.M."/>
            <person name="Harafuji N."/>
            <person name="Hastings K.E."/>
            <person name="Ho I."/>
            <person name="Hotta K."/>
            <person name="Huang W."/>
            <person name="Kawashima T."/>
            <person name="Lemaire P."/>
            <person name="Martinez D."/>
            <person name="Meinertzhagen I.A."/>
            <person name="Necula S."/>
            <person name="Nonaka M."/>
            <person name="Putnam N."/>
            <person name="Rash S."/>
            <person name="Saiga H."/>
            <person name="Satake M."/>
            <person name="Terry A."/>
            <person name="Yamada L."/>
            <person name="Wang H.G."/>
            <person name="Awazu S."/>
            <person name="Azumi K."/>
            <person name="Boore J."/>
            <person name="Branno M."/>
            <person name="Chin-Bow S."/>
            <person name="DeSantis R."/>
            <person name="Doyle S."/>
            <person name="Francino P."/>
            <person name="Keys D.N."/>
            <person name="Haga S."/>
            <person name="Hayashi H."/>
            <person name="Hino K."/>
            <person name="Imai K.S."/>
            <person name="Inaba K."/>
            <person name="Kano S."/>
            <person name="Kobayashi K."/>
            <person name="Kobayashi M."/>
            <person name="Lee B.I."/>
            <person name="Makabe K.W."/>
            <person name="Manohar C."/>
            <person name="Matassi G."/>
            <person name="Medina M."/>
            <person name="Mochizuki Y."/>
            <person name="Mount S."/>
            <person name="Morishita T."/>
            <person name="Miura S."/>
            <person name="Nakayama A."/>
            <person name="Nishizaka S."/>
            <person name="Nomoto H."/>
            <person name="Ohta F."/>
            <person name="Oishi K."/>
            <person name="Rigoutsos I."/>
            <person name="Sano M."/>
            <person name="Sasaki A."/>
            <person name="Sasakura Y."/>
            <person name="Shoguchi E."/>
            <person name="Shin-i T."/>
            <person name="Spagnuolo A."/>
            <person name="Stainier D."/>
            <person name="Suzuki M.M."/>
            <person name="Tassy O."/>
            <person name="Takatori N."/>
            <person name="Tokuoka M."/>
            <person name="Yagi K."/>
            <person name="Yoshizaki F."/>
            <person name="Wada S."/>
            <person name="Zhang C."/>
            <person name="Hyatt P.D."/>
            <person name="Larimer F."/>
            <person name="Detter C."/>
            <person name="Doggett N."/>
            <person name="Glavina T."/>
            <person name="Hawkins T."/>
            <person name="Richardson P."/>
            <person name="Lucas S."/>
            <person name="Kohara Y."/>
            <person name="Levine M."/>
            <person name="Satoh N."/>
            <person name="Rokhsar D.S."/>
        </authorList>
    </citation>
    <scope>NUCLEOTIDE SEQUENCE [LARGE SCALE GENOMIC DNA]</scope>
</reference>
<evidence type="ECO:0000256" key="2">
    <source>
        <dbReference type="ARBA" id="ARBA00007236"/>
    </source>
</evidence>
<dbReference type="Proteomes" id="UP000008144">
    <property type="component" value="Unassembled WGS sequence"/>
</dbReference>
<evidence type="ECO:0000313" key="6">
    <source>
        <dbReference type="Ensembl" id="ENSCINP00000028173.2"/>
    </source>
</evidence>
<dbReference type="InterPro" id="IPR020440">
    <property type="entry name" value="IL-17_chr"/>
</dbReference>
<dbReference type="GO" id="GO:0005125">
    <property type="term" value="F:cytokine activity"/>
    <property type="evidence" value="ECO:0007669"/>
    <property type="project" value="UniProtKB-KW"/>
</dbReference>
<dbReference type="Gene3D" id="2.10.90.10">
    <property type="entry name" value="Cystine-knot cytokines"/>
    <property type="match status" value="1"/>
</dbReference>
<proteinExistence type="inferred from homology"/>
<accession>F6S720</accession>
<comment type="subcellular location">
    <subcellularLocation>
        <location evidence="1">Secreted</location>
    </subcellularLocation>
</comment>
<keyword evidence="4" id="KW-0964">Secreted</keyword>
<evidence type="ECO:0000256" key="4">
    <source>
        <dbReference type="ARBA" id="ARBA00022525"/>
    </source>
</evidence>
<name>F6S720_CIOIN</name>
<protein>
    <submittedName>
        <fullName evidence="6">Uncharacterized protein</fullName>
    </submittedName>
</protein>
<evidence type="ECO:0000256" key="1">
    <source>
        <dbReference type="ARBA" id="ARBA00004613"/>
    </source>
</evidence>
<keyword evidence="3" id="KW-0202">Cytokine</keyword>
<evidence type="ECO:0000313" key="7">
    <source>
        <dbReference type="Proteomes" id="UP000008144"/>
    </source>
</evidence>
<reference evidence="6" key="2">
    <citation type="submission" date="2025-08" db="UniProtKB">
        <authorList>
            <consortium name="Ensembl"/>
        </authorList>
    </citation>
    <scope>IDENTIFICATION</scope>
</reference>
<dbReference type="PRINTS" id="PR01932">
    <property type="entry name" value="INTRLEUKIN17"/>
</dbReference>
<dbReference type="Ensembl" id="ENSCINT00000028419.2">
    <property type="protein sequence ID" value="ENSCINP00000028173.2"/>
    <property type="gene ID" value="ENSCING00000016174.2"/>
</dbReference>
<dbReference type="SUPFAM" id="SSF57501">
    <property type="entry name" value="Cystine-knot cytokines"/>
    <property type="match status" value="1"/>
</dbReference>
<evidence type="ECO:0000256" key="5">
    <source>
        <dbReference type="ARBA" id="ARBA00022729"/>
    </source>
</evidence>
<keyword evidence="5" id="KW-0732">Signal</keyword>
<evidence type="ECO:0000256" key="3">
    <source>
        <dbReference type="ARBA" id="ARBA00022514"/>
    </source>
</evidence>
<reference evidence="6" key="3">
    <citation type="submission" date="2025-09" db="UniProtKB">
        <authorList>
            <consortium name="Ensembl"/>
        </authorList>
    </citation>
    <scope>IDENTIFICATION</scope>
</reference>
<sequence length="103" mass="11507">CPENNISLLRELGTHPSVSKRSTTPWKYVLNQDTNRYPVNIYEACCLCSNCLTVMDGRHIPDVKAAEIKVPIKAAFWNGTGPVVRYIHIAIGCTCVRRRSSMG</sequence>
<keyword evidence="7" id="KW-1185">Reference proteome</keyword>
<dbReference type="HOGENOM" id="CLU_118641_1_0_1"/>
<organism evidence="6 7">
    <name type="scientific">Ciona intestinalis</name>
    <name type="common">Transparent sea squirt</name>
    <name type="synonym">Ascidia intestinalis</name>
    <dbReference type="NCBI Taxonomy" id="7719"/>
    <lineage>
        <taxon>Eukaryota</taxon>
        <taxon>Metazoa</taxon>
        <taxon>Chordata</taxon>
        <taxon>Tunicata</taxon>
        <taxon>Ascidiacea</taxon>
        <taxon>Phlebobranchia</taxon>
        <taxon>Cionidae</taxon>
        <taxon>Ciona</taxon>
    </lineage>
</organism>